<evidence type="ECO:0000256" key="9">
    <source>
        <dbReference type="ARBA" id="ARBA00022840"/>
    </source>
</evidence>
<dbReference type="PANTHER" id="PTHR41523:SF7">
    <property type="entry name" value="HISTIDINE KINASE"/>
    <property type="match status" value="1"/>
</dbReference>
<evidence type="ECO:0000313" key="17">
    <source>
        <dbReference type="Proteomes" id="UP001139311"/>
    </source>
</evidence>
<evidence type="ECO:0000256" key="11">
    <source>
        <dbReference type="ARBA" id="ARBA00023170"/>
    </source>
</evidence>
<dbReference type="SMART" id="SM00448">
    <property type="entry name" value="REC"/>
    <property type="match status" value="1"/>
</dbReference>
<evidence type="ECO:0000256" key="7">
    <source>
        <dbReference type="ARBA" id="ARBA00022741"/>
    </source>
</evidence>
<evidence type="ECO:0000256" key="8">
    <source>
        <dbReference type="ARBA" id="ARBA00022777"/>
    </source>
</evidence>
<dbReference type="InterPro" id="IPR016132">
    <property type="entry name" value="Phyto_chromo_attachment"/>
</dbReference>
<dbReference type="Pfam" id="PF01590">
    <property type="entry name" value="GAF"/>
    <property type="match status" value="1"/>
</dbReference>
<dbReference type="PANTHER" id="PTHR41523">
    <property type="entry name" value="TWO-COMPONENT SYSTEM SENSOR PROTEIN"/>
    <property type="match status" value="1"/>
</dbReference>
<evidence type="ECO:0000259" key="15">
    <source>
        <dbReference type="PROSITE" id="PS50110"/>
    </source>
</evidence>
<dbReference type="PROSITE" id="PS50110">
    <property type="entry name" value="RESPONSE_REGULATORY"/>
    <property type="match status" value="1"/>
</dbReference>
<protein>
    <recommendedName>
        <fullName evidence="2">histidine kinase</fullName>
        <ecNumber evidence="2">2.7.13.3</ecNumber>
    </recommendedName>
</protein>
<dbReference type="InterPro" id="IPR011102">
    <property type="entry name" value="Sig_transdc_His_kinase_HWE"/>
</dbReference>
<keyword evidence="3" id="KW-0600">Photoreceptor protein</keyword>
<keyword evidence="8" id="KW-0418">Kinase</keyword>
<proteinExistence type="predicted"/>
<dbReference type="SMART" id="SM00911">
    <property type="entry name" value="HWE_HK"/>
    <property type="match status" value="1"/>
</dbReference>
<dbReference type="RefSeq" id="WP_226606613.1">
    <property type="nucleotide sequence ID" value="NZ_JAJAQI010000009.1"/>
</dbReference>
<dbReference type="InterPro" id="IPR035965">
    <property type="entry name" value="PAS-like_dom_sf"/>
</dbReference>
<dbReference type="GO" id="GO:0005524">
    <property type="term" value="F:ATP binding"/>
    <property type="evidence" value="ECO:0007669"/>
    <property type="project" value="UniProtKB-KW"/>
</dbReference>
<dbReference type="GO" id="GO:0004673">
    <property type="term" value="F:protein histidine kinase activity"/>
    <property type="evidence" value="ECO:0007669"/>
    <property type="project" value="UniProtKB-EC"/>
</dbReference>
<dbReference type="Gene3D" id="3.30.450.270">
    <property type="match status" value="1"/>
</dbReference>
<feature type="domain" description="Response regulatory" evidence="15">
    <location>
        <begin position="749"/>
        <end position="860"/>
    </location>
</feature>
<keyword evidence="17" id="KW-1185">Reference proteome</keyword>
<dbReference type="SUPFAM" id="SSF55874">
    <property type="entry name" value="ATPase domain of HSP90 chaperone/DNA topoisomerase II/histidine kinase"/>
    <property type="match status" value="1"/>
</dbReference>
<dbReference type="Pfam" id="PF00360">
    <property type="entry name" value="PHY"/>
    <property type="match status" value="1"/>
</dbReference>
<dbReference type="InterPro" id="IPR043150">
    <property type="entry name" value="Phytochrome_PHY_sf"/>
</dbReference>
<name>A0A9X1IBT7_9PROT</name>
<dbReference type="SMART" id="SM00065">
    <property type="entry name" value="GAF"/>
    <property type="match status" value="1"/>
</dbReference>
<dbReference type="InterPro" id="IPR001789">
    <property type="entry name" value="Sig_transdc_resp-reg_receiver"/>
</dbReference>
<dbReference type="GO" id="GO:0009881">
    <property type="term" value="F:photoreceptor activity"/>
    <property type="evidence" value="ECO:0007669"/>
    <property type="project" value="UniProtKB-KW"/>
</dbReference>
<evidence type="ECO:0000256" key="1">
    <source>
        <dbReference type="ARBA" id="ARBA00000085"/>
    </source>
</evidence>
<dbReference type="InterPro" id="IPR013654">
    <property type="entry name" value="PAS_2"/>
</dbReference>
<keyword evidence="10" id="KW-0157">Chromophore</keyword>
<dbReference type="Gene3D" id="3.30.450.40">
    <property type="match status" value="1"/>
</dbReference>
<dbReference type="Gene3D" id="3.30.565.10">
    <property type="entry name" value="Histidine kinase-like ATPase, C-terminal domain"/>
    <property type="match status" value="1"/>
</dbReference>
<evidence type="ECO:0000256" key="13">
    <source>
        <dbReference type="SAM" id="Coils"/>
    </source>
</evidence>
<comment type="caution">
    <text evidence="16">The sequence shown here is derived from an EMBL/GenBank/DDBJ whole genome shotgun (WGS) entry which is preliminary data.</text>
</comment>
<dbReference type="PRINTS" id="PR01033">
    <property type="entry name" value="PHYTOCHROME"/>
</dbReference>
<dbReference type="InterPro" id="IPR011006">
    <property type="entry name" value="CheY-like_superfamily"/>
</dbReference>
<dbReference type="InterPro" id="IPR036890">
    <property type="entry name" value="HATPase_C_sf"/>
</dbReference>
<feature type="coiled-coil region" evidence="13">
    <location>
        <begin position="506"/>
        <end position="533"/>
    </location>
</feature>
<evidence type="ECO:0000256" key="12">
    <source>
        <dbReference type="PROSITE-ProRule" id="PRU00169"/>
    </source>
</evidence>
<sequence>MSGGTAPEAEAPGFGQVDLTNCDREPIHIPGSIQPHGLLLILAPGSLAVLQAAGDAQRLLGWEEGGVAGRPLDALLPPEALAAIHGLLAPGSPQPGALEAVLPDGRRLDLILHRTEAGLLLEIEPVPAGAPGTRLSLLPRVQAMVAQAATARNLREACQVAAEQLRGLTGFDRVMIYRFLEDGSGAVVAEARDADIDAFLGLHYPASDIPRQARELYLRNWIRLIPDARYRPAPLLPPVSPLTGQPPDLSLCGLRSVSPLHIEYLANMGVAASMSLSLIRGGQLWGLISCHHRSPRPVPFATRAASEVFAQMFSLQLETHQQAEDFAYSSRQRRVHEALVQVMAQEADPAFGLIRHRPNMLDLIQSEGAAVLIEDRYAAIGRTPEEADVRAFAAWIGERARDGVVALDRLPEVYPPARAFAEVASGALVLPVSREPRDIIIWFRPEMPQTVNWAGNPNKPVEVTPEGGRLTPRKSFEAWRETVRGRAHSWKPVEIEAAQALRVSLLEVVVRRLDEVARERAKAKERQDFLMAELDHRVKNTLATIQALVRHTRGGAATLDEFVSEFGQRLQAMAQAHSLLARSRWEGAGLRALLEEALRAHCGAPGGAPDRILLDGPELRLKPKAALALCLALHELTTNAAKYGALSVPEGRLRIAWWLADDRVLLEWVESHGPPVPADGRRGFGTTVIERGLAYEIGGAVTLAFDPSGLRCRVELPLRQVVDARTLLSLLPAPSQRPSSAHPRLRGRRVLVVEDALLVAMELEAALSASGVEIIGPAASLGQALNLIRQQRIDAALLDIDLDGALVYPAADLLVERGVPVAFATGYDAASVLPQRFRGMPVLPKPFNGEEACQLLCRMLGLPLTEG</sequence>
<evidence type="ECO:0000256" key="10">
    <source>
        <dbReference type="ARBA" id="ARBA00022991"/>
    </source>
</evidence>
<keyword evidence="13" id="KW-0175">Coiled coil</keyword>
<keyword evidence="5" id="KW-0716">Sensory transduction</keyword>
<evidence type="ECO:0000256" key="3">
    <source>
        <dbReference type="ARBA" id="ARBA00022543"/>
    </source>
</evidence>
<dbReference type="InterPro" id="IPR003018">
    <property type="entry name" value="GAF"/>
</dbReference>
<dbReference type="PROSITE" id="PS50046">
    <property type="entry name" value="PHYTOCHROME_2"/>
    <property type="match status" value="1"/>
</dbReference>
<dbReference type="InterPro" id="IPR001294">
    <property type="entry name" value="Phytochrome"/>
</dbReference>
<evidence type="ECO:0000256" key="2">
    <source>
        <dbReference type="ARBA" id="ARBA00012438"/>
    </source>
</evidence>
<dbReference type="InterPro" id="IPR013515">
    <property type="entry name" value="Phytochrome_cen-reg"/>
</dbReference>
<evidence type="ECO:0000259" key="14">
    <source>
        <dbReference type="PROSITE" id="PS50046"/>
    </source>
</evidence>
<dbReference type="Gene3D" id="3.30.450.20">
    <property type="entry name" value="PAS domain"/>
    <property type="match status" value="1"/>
</dbReference>
<dbReference type="InterPro" id="IPR029016">
    <property type="entry name" value="GAF-like_dom_sf"/>
</dbReference>
<evidence type="ECO:0000313" key="16">
    <source>
        <dbReference type="EMBL" id="MCB4821622.1"/>
    </source>
</evidence>
<dbReference type="SUPFAM" id="SSF55785">
    <property type="entry name" value="PYP-like sensor domain (PAS domain)"/>
    <property type="match status" value="1"/>
</dbReference>
<dbReference type="SUPFAM" id="SSF52172">
    <property type="entry name" value="CheY-like"/>
    <property type="match status" value="1"/>
</dbReference>
<keyword evidence="11" id="KW-0675">Receptor</keyword>
<dbReference type="GO" id="GO:0000160">
    <property type="term" value="P:phosphorelay signal transduction system"/>
    <property type="evidence" value="ECO:0007669"/>
    <property type="project" value="InterPro"/>
</dbReference>
<accession>A0A9X1IBT7</accession>
<dbReference type="AlphaFoldDB" id="A0A9X1IBT7"/>
<organism evidence="16 17">
    <name type="scientific">Roseicella aerolata</name>
    <dbReference type="NCBI Taxonomy" id="2883479"/>
    <lineage>
        <taxon>Bacteria</taxon>
        <taxon>Pseudomonadati</taxon>
        <taxon>Pseudomonadota</taxon>
        <taxon>Alphaproteobacteria</taxon>
        <taxon>Acetobacterales</taxon>
        <taxon>Roseomonadaceae</taxon>
        <taxon>Roseicella</taxon>
    </lineage>
</organism>
<dbReference type="Pfam" id="PF08446">
    <property type="entry name" value="PAS_2"/>
    <property type="match status" value="1"/>
</dbReference>
<keyword evidence="4 12" id="KW-0597">Phosphoprotein</keyword>
<comment type="catalytic activity">
    <reaction evidence="1">
        <text>ATP + protein L-histidine = ADP + protein N-phospho-L-histidine.</text>
        <dbReference type="EC" id="2.7.13.3"/>
    </reaction>
</comment>
<dbReference type="EMBL" id="JAJAQI010000009">
    <property type="protein sequence ID" value="MCB4821622.1"/>
    <property type="molecule type" value="Genomic_DNA"/>
</dbReference>
<evidence type="ECO:0000256" key="5">
    <source>
        <dbReference type="ARBA" id="ARBA00022606"/>
    </source>
</evidence>
<evidence type="ECO:0000256" key="6">
    <source>
        <dbReference type="ARBA" id="ARBA00022679"/>
    </source>
</evidence>
<reference evidence="16" key="1">
    <citation type="submission" date="2021-10" db="EMBL/GenBank/DDBJ databases">
        <title>Roseicella aerolatum sp. nov., isolated from aerosols of e-waste dismantling site.</title>
        <authorList>
            <person name="Qin T."/>
        </authorList>
    </citation>
    <scope>NUCLEOTIDE SEQUENCE</scope>
    <source>
        <strain evidence="16">GB24</strain>
    </source>
</reference>
<keyword evidence="7" id="KW-0547">Nucleotide-binding</keyword>
<dbReference type="GO" id="GO:0009584">
    <property type="term" value="P:detection of visible light"/>
    <property type="evidence" value="ECO:0007669"/>
    <property type="project" value="InterPro"/>
</dbReference>
<dbReference type="Pfam" id="PF07536">
    <property type="entry name" value="HWE_HK"/>
    <property type="match status" value="1"/>
</dbReference>
<dbReference type="EC" id="2.7.13.3" evidence="2"/>
<evidence type="ECO:0000256" key="4">
    <source>
        <dbReference type="ARBA" id="ARBA00022553"/>
    </source>
</evidence>
<dbReference type="SUPFAM" id="SSF55781">
    <property type="entry name" value="GAF domain-like"/>
    <property type="match status" value="2"/>
</dbReference>
<dbReference type="Proteomes" id="UP001139311">
    <property type="component" value="Unassembled WGS sequence"/>
</dbReference>
<keyword evidence="9" id="KW-0067">ATP-binding</keyword>
<feature type="modified residue" description="4-aspartylphosphate" evidence="12">
    <location>
        <position position="799"/>
    </location>
</feature>
<dbReference type="GO" id="GO:0006355">
    <property type="term" value="P:regulation of DNA-templated transcription"/>
    <property type="evidence" value="ECO:0007669"/>
    <property type="project" value="InterPro"/>
</dbReference>
<gene>
    <name evidence="16" type="ORF">LHA35_07750</name>
</gene>
<keyword evidence="6" id="KW-0808">Transferase</keyword>
<feature type="domain" description="Phytochrome chromophore attachment site" evidence="14">
    <location>
        <begin position="153"/>
        <end position="311"/>
    </location>
</feature>
<dbReference type="Gene3D" id="3.40.50.2300">
    <property type="match status" value="1"/>
</dbReference>